<dbReference type="GO" id="GO:0019843">
    <property type="term" value="F:rRNA binding"/>
    <property type="evidence" value="ECO:0007669"/>
    <property type="project" value="InterPro"/>
</dbReference>
<protein>
    <submittedName>
        <fullName evidence="5">Rpl16</fullName>
    </submittedName>
</protein>
<accession>A0A346KN93</accession>
<reference evidence="5" key="1">
    <citation type="submission" date="2018-05" db="EMBL/GenBank/DDBJ databases">
        <title>A widespread coral-associated apicomplexan with an unusual plastid.</title>
        <authorList>
            <person name="Kwong W.K."/>
            <person name="Keeling P.J."/>
        </authorList>
    </citation>
    <scope>NUCLEOTIDE SEQUENCE</scope>
</reference>
<dbReference type="CDD" id="cd01433">
    <property type="entry name" value="Ribosomal_L16_L10e"/>
    <property type="match status" value="1"/>
</dbReference>
<dbReference type="GO" id="GO:0003735">
    <property type="term" value="F:structural constituent of ribosome"/>
    <property type="evidence" value="ECO:0007669"/>
    <property type="project" value="InterPro"/>
</dbReference>
<dbReference type="InterPro" id="IPR000114">
    <property type="entry name" value="Ribosomal_uL16_bact-type"/>
</dbReference>
<dbReference type="GO" id="GO:0032543">
    <property type="term" value="P:mitochondrial translation"/>
    <property type="evidence" value="ECO:0007669"/>
    <property type="project" value="TreeGrafter"/>
</dbReference>
<evidence type="ECO:0000256" key="2">
    <source>
        <dbReference type="ARBA" id="ARBA00022980"/>
    </source>
</evidence>
<dbReference type="Gene3D" id="3.90.1170.10">
    <property type="entry name" value="Ribosomal protein L10e/L16"/>
    <property type="match status" value="1"/>
</dbReference>
<evidence type="ECO:0000256" key="3">
    <source>
        <dbReference type="ARBA" id="ARBA00023274"/>
    </source>
</evidence>
<evidence type="ECO:0000256" key="1">
    <source>
        <dbReference type="ARBA" id="ARBA00008931"/>
    </source>
</evidence>
<dbReference type="EMBL" id="MH304845">
    <property type="protein sequence ID" value="AXP85384.1"/>
    <property type="molecule type" value="Genomic_DNA"/>
</dbReference>
<evidence type="ECO:0000313" key="5">
    <source>
        <dbReference type="EMBL" id="AXP85384.1"/>
    </source>
</evidence>
<dbReference type="PROSITE" id="PS00701">
    <property type="entry name" value="RIBOSOMAL_L16_2"/>
    <property type="match status" value="1"/>
</dbReference>
<comment type="similarity">
    <text evidence="1 4">Belongs to the universal ribosomal protein uL16 family.</text>
</comment>
<evidence type="ECO:0000256" key="4">
    <source>
        <dbReference type="RuleBase" id="RU004413"/>
    </source>
</evidence>
<gene>
    <name evidence="5" type="primary">rpl16</name>
</gene>
<name>A0A346KN93_9APIC</name>
<proteinExistence type="inferred from homology"/>
<dbReference type="InterPro" id="IPR016180">
    <property type="entry name" value="Ribosomal_uL16_dom"/>
</dbReference>
<dbReference type="PANTHER" id="PTHR12220">
    <property type="entry name" value="50S/60S RIBOSOMAL PROTEIN L16"/>
    <property type="match status" value="1"/>
</dbReference>
<organism evidence="5">
    <name type="scientific">Apicomplexa sp. WK-2018_Corallicola</name>
    <dbReference type="NCBI Taxonomy" id="2304055"/>
    <lineage>
        <taxon>Eukaryota</taxon>
        <taxon>Sar</taxon>
        <taxon>Alveolata</taxon>
        <taxon>Apicomplexa</taxon>
    </lineage>
</organism>
<keyword evidence="2 4" id="KW-0689">Ribosomal protein</keyword>
<dbReference type="PRINTS" id="PR00060">
    <property type="entry name" value="RIBOSOMALL16"/>
</dbReference>
<dbReference type="InterPro" id="IPR047873">
    <property type="entry name" value="Ribosomal_uL16"/>
</dbReference>
<dbReference type="AlphaFoldDB" id="A0A346KN93"/>
<dbReference type="PANTHER" id="PTHR12220:SF13">
    <property type="entry name" value="LARGE RIBOSOMAL SUBUNIT PROTEIN UL16M"/>
    <property type="match status" value="1"/>
</dbReference>
<dbReference type="InterPro" id="IPR020798">
    <property type="entry name" value="Ribosomal_uL16_CS"/>
</dbReference>
<dbReference type="GO" id="GO:0005762">
    <property type="term" value="C:mitochondrial large ribosomal subunit"/>
    <property type="evidence" value="ECO:0007669"/>
    <property type="project" value="TreeGrafter"/>
</dbReference>
<dbReference type="SUPFAM" id="SSF54686">
    <property type="entry name" value="Ribosomal protein L16p/L10e"/>
    <property type="match status" value="1"/>
</dbReference>
<dbReference type="Pfam" id="PF00252">
    <property type="entry name" value="Ribosomal_L16"/>
    <property type="match status" value="1"/>
</dbReference>
<keyword evidence="3 4" id="KW-0687">Ribonucleoprotein</keyword>
<dbReference type="NCBIfam" id="TIGR01164">
    <property type="entry name" value="rplP_bact"/>
    <property type="match status" value="1"/>
</dbReference>
<sequence>MLSPKYRNFRYAHLHHFKGKKQLQLNRHGNWGLFAETRGIITAAQLESARQAISKRIKKIGKIWICIFPHRPFSKKAAETRMGSGKGSVSYWGELILPGQLLFEISVLSDPIAKEALRAAAFKLPIKTKIIQKIINT</sequence>
<dbReference type="InterPro" id="IPR036920">
    <property type="entry name" value="Ribosomal_uL16_sf"/>
</dbReference>